<dbReference type="Proteomes" id="UP000308365">
    <property type="component" value="Unassembled WGS sequence"/>
</dbReference>
<evidence type="ECO:0000256" key="2">
    <source>
        <dbReference type="ARBA" id="ARBA00004912"/>
    </source>
</evidence>
<dbReference type="GO" id="GO:0042351">
    <property type="term" value="P:'de novo' GDP-L-fucose biosynthetic process"/>
    <property type="evidence" value="ECO:0007669"/>
    <property type="project" value="UniProtKB-UniPathway"/>
</dbReference>
<dbReference type="PANTHER" id="PTHR43715:SF1">
    <property type="entry name" value="GDP-MANNOSE 4,6 DEHYDRATASE"/>
    <property type="match status" value="1"/>
</dbReference>
<dbReference type="AlphaFoldDB" id="A0A4U1EP70"/>
<evidence type="ECO:0000313" key="9">
    <source>
        <dbReference type="Proteomes" id="UP000308365"/>
    </source>
</evidence>
<organism evidence="8 9">
    <name type="scientific">Monodon monoceros</name>
    <name type="common">Narwhal</name>
    <name type="synonym">Ceratodon monodon</name>
    <dbReference type="NCBI Taxonomy" id="40151"/>
    <lineage>
        <taxon>Eukaryota</taxon>
        <taxon>Metazoa</taxon>
        <taxon>Chordata</taxon>
        <taxon>Craniata</taxon>
        <taxon>Vertebrata</taxon>
        <taxon>Euteleostomi</taxon>
        <taxon>Mammalia</taxon>
        <taxon>Eutheria</taxon>
        <taxon>Laurasiatheria</taxon>
        <taxon>Artiodactyla</taxon>
        <taxon>Whippomorpha</taxon>
        <taxon>Cetacea</taxon>
        <taxon>Odontoceti</taxon>
        <taxon>Monodontidae</taxon>
        <taxon>Monodon</taxon>
    </lineage>
</organism>
<comment type="similarity">
    <text evidence="3">Belongs to the NAD(P)-dependent epimerase/dehydratase family. GDP-mannose 4,6-dehydratase subfamily.</text>
</comment>
<dbReference type="UniPathway" id="UPA00128">
    <property type="reaction ID" value="UER00190"/>
</dbReference>
<dbReference type="InterPro" id="IPR006368">
    <property type="entry name" value="GDP_Man_deHydtase"/>
</dbReference>
<dbReference type="InterPro" id="IPR036291">
    <property type="entry name" value="NAD(P)-bd_dom_sf"/>
</dbReference>
<gene>
    <name evidence="8" type="ORF">EI555_021638</name>
</gene>
<evidence type="ECO:0000256" key="3">
    <source>
        <dbReference type="ARBA" id="ARBA00009263"/>
    </source>
</evidence>
<evidence type="ECO:0000256" key="5">
    <source>
        <dbReference type="ARBA" id="ARBA00023239"/>
    </source>
</evidence>
<feature type="domain" description="NAD(P)-binding" evidence="7">
    <location>
        <begin position="106"/>
        <end position="250"/>
    </location>
</feature>
<dbReference type="Gene3D" id="3.40.50.720">
    <property type="entry name" value="NAD(P)-binding Rossmann-like Domain"/>
    <property type="match status" value="1"/>
</dbReference>
<dbReference type="EC" id="4.2.1.47" evidence="4"/>
<reference evidence="9" key="1">
    <citation type="journal article" date="2019" name="IScience">
        <title>Narwhal Genome Reveals Long-Term Low Genetic Diversity despite Current Large Abundance Size.</title>
        <authorList>
            <person name="Westbury M.V."/>
            <person name="Petersen B."/>
            <person name="Garde E."/>
            <person name="Heide-Jorgensen M.P."/>
            <person name="Lorenzen E.D."/>
        </authorList>
    </citation>
    <scope>NUCLEOTIDE SEQUENCE [LARGE SCALE GENOMIC DNA]</scope>
</reference>
<evidence type="ECO:0000256" key="4">
    <source>
        <dbReference type="ARBA" id="ARBA00011989"/>
    </source>
</evidence>
<evidence type="ECO:0000313" key="8">
    <source>
        <dbReference type="EMBL" id="TKC38309.1"/>
    </source>
</evidence>
<dbReference type="PANTHER" id="PTHR43715">
    <property type="entry name" value="GDP-MANNOSE 4,6-DEHYDRATASE"/>
    <property type="match status" value="1"/>
</dbReference>
<protein>
    <recommendedName>
        <fullName evidence="4">GDP-mannose 4,6-dehydratase</fullName>
        <ecNumber evidence="4">4.2.1.47</ecNumber>
    </recommendedName>
    <alternativeName>
        <fullName evidence="6">GDP-D-mannose dehydratase</fullName>
    </alternativeName>
</protein>
<comment type="caution">
    <text evidence="8">The sequence shown here is derived from an EMBL/GenBank/DDBJ whole genome shotgun (WGS) entry which is preliminary data.</text>
</comment>
<comment type="cofactor">
    <cofactor evidence="1">
        <name>NADP(+)</name>
        <dbReference type="ChEBI" id="CHEBI:58349"/>
    </cofactor>
</comment>
<dbReference type="GO" id="GO:0008446">
    <property type="term" value="F:GDP-mannose 4,6-dehydratase activity"/>
    <property type="evidence" value="ECO:0007669"/>
    <property type="project" value="UniProtKB-EC"/>
</dbReference>
<dbReference type="FunFam" id="3.40.50.720:FF:000924">
    <property type="entry name" value="GDP-mannose 4,6 dehydratase"/>
    <property type="match status" value="1"/>
</dbReference>
<evidence type="ECO:0000259" key="7">
    <source>
        <dbReference type="Pfam" id="PF16363"/>
    </source>
</evidence>
<name>A0A4U1EP70_MONMO</name>
<proteinExistence type="inferred from homology"/>
<accession>A0A4U1EP70</accession>
<dbReference type="Gene3D" id="3.90.25.10">
    <property type="entry name" value="UDP-galactose 4-epimerase, domain 1"/>
    <property type="match status" value="1"/>
</dbReference>
<dbReference type="SUPFAM" id="SSF51735">
    <property type="entry name" value="NAD(P)-binding Rossmann-fold domains"/>
    <property type="match status" value="1"/>
</dbReference>
<comment type="pathway">
    <text evidence="2">Nucleotide-sugar biosynthesis; GDP-L-fucose biosynthesis via de novo pathway; GDP-L-fucose from GDP-alpha-D-mannose: step 1/2.</text>
</comment>
<dbReference type="InterPro" id="IPR016040">
    <property type="entry name" value="NAD(P)-bd_dom"/>
</dbReference>
<evidence type="ECO:0000256" key="1">
    <source>
        <dbReference type="ARBA" id="ARBA00001937"/>
    </source>
</evidence>
<dbReference type="Pfam" id="PF16363">
    <property type="entry name" value="GDP_Man_Dehyd"/>
    <property type="match status" value="1"/>
</dbReference>
<dbReference type="EMBL" id="RWIC01001014">
    <property type="protein sequence ID" value="TKC38309.1"/>
    <property type="molecule type" value="Genomic_DNA"/>
</dbReference>
<sequence length="539" mass="62879">MAAWSRGRLCIVLPHEPEKIFVTRYTRNENIPIGTAELTAFLRILQLFGQFFPLKCHQLNFEELEDVFNSADGFKLQTPRNEKFRPFYEKTEIGIICVLSLPQRDISFDLAEYTADVDGVGTLRLLDAVKTCGLINSVKFYQASTSELYGKVQEIPQKETTPFYPRSPYGAAKLYAYWIVVNFREAYNLFAVNGILFNHESPRRGANFVTRKISRSVAKIYLGQLECFSLGNLDAKRDWGHAKDYVEVVYTRDVYTRVTYTQDVYTRVMRIWDVYTQVIYTRVVHTWDVYTQNVYTWDVYTQNVYTWDVYTWVVYTPVMCTWDVYTQPGRVHRLMPTWDVCTWDVYTRVMYTRVMYTQDMYTWDVLTRVVYTRDVYTWGEQVSSCPPASRVRQRRTCVFTTGRPKWAAASVTYPEQSWGVCIPARESVPPRTVKCKECKHVSSQPQGERLSNRWGSLAPYENFPANFHYQARVHPNAFLLIESSGFRSRVTSTPVGTRNNRSGSQVVTSCWNVCCVCYSLTEPDILKDTLYVKLRRERS</sequence>
<keyword evidence="5" id="KW-0456">Lyase</keyword>
<evidence type="ECO:0000256" key="6">
    <source>
        <dbReference type="ARBA" id="ARBA00031085"/>
    </source>
</evidence>